<organism evidence="2">
    <name type="scientific">Microviridae sp. ctX0F7</name>
    <dbReference type="NCBI Taxonomy" id="2824999"/>
    <lineage>
        <taxon>Viruses</taxon>
        <taxon>Monodnaviria</taxon>
        <taxon>Sangervirae</taxon>
        <taxon>Phixviricota</taxon>
        <taxon>Malgrandaviricetes</taxon>
        <taxon>Petitvirales</taxon>
        <taxon>Microviridae</taxon>
    </lineage>
</organism>
<reference evidence="2" key="1">
    <citation type="journal article" date="2021" name="Proc. Natl. Acad. Sci. U.S.A.">
        <title>A Catalog of Tens of Thousands of Viruses from Human Metagenomes Reveals Hidden Associations with Chronic Diseases.</title>
        <authorList>
            <person name="Tisza M.J."/>
            <person name="Buck C.B."/>
        </authorList>
    </citation>
    <scope>NUCLEOTIDE SEQUENCE</scope>
    <source>
        <strain evidence="2">CtX0F7</strain>
    </source>
</reference>
<accession>A0A8S5NX57</accession>
<proteinExistence type="predicted"/>
<dbReference type="EMBL" id="BK015284">
    <property type="protein sequence ID" value="DAD99405.1"/>
    <property type="molecule type" value="Genomic_DNA"/>
</dbReference>
<name>A0A8S5NX57_9VIRU</name>
<sequence length="78" mass="9017">MRTRKTVLSRRKLLRYAARRPNGRDASRLRAPWLHFAGYLPNKFGEFADKMNSETSKLAPDRRPKGISSTNKTNNARD</sequence>
<protein>
    <submittedName>
        <fullName evidence="2">Uncharacterized protein</fullName>
    </submittedName>
</protein>
<feature type="compositionally biased region" description="Polar residues" evidence="1">
    <location>
        <begin position="67"/>
        <end position="78"/>
    </location>
</feature>
<evidence type="ECO:0000313" key="2">
    <source>
        <dbReference type="EMBL" id="DAD99405.1"/>
    </source>
</evidence>
<feature type="region of interest" description="Disordered" evidence="1">
    <location>
        <begin position="51"/>
        <end position="78"/>
    </location>
</feature>
<evidence type="ECO:0000256" key="1">
    <source>
        <dbReference type="SAM" id="MobiDB-lite"/>
    </source>
</evidence>